<evidence type="ECO:0000313" key="2">
    <source>
        <dbReference type="EMBL" id="CAB4620324.1"/>
    </source>
</evidence>
<dbReference type="PANTHER" id="PTHR31435">
    <property type="entry name" value="PROTEIN NATD1"/>
    <property type="match status" value="1"/>
</dbReference>
<sequence length="117" mass="13216">MEPNVIHNTQKQSYEIFIGDEQVGNLDYSLMVNEIHFTHTGVDPKHQGKNLAAILTKWALNDVREQGKYKVVPVCSYTVRYMDKHPETQDLLLNPIAEAVAMCALPSDHLAKKLGLK</sequence>
<accession>A0A6J6IAJ9</accession>
<evidence type="ECO:0000259" key="1">
    <source>
        <dbReference type="PROSITE" id="PS51729"/>
    </source>
</evidence>
<proteinExistence type="predicted"/>
<dbReference type="EMBL" id="CAEZVD010000038">
    <property type="protein sequence ID" value="CAB4620324.1"/>
    <property type="molecule type" value="Genomic_DNA"/>
</dbReference>
<name>A0A6J6IAJ9_9ZZZZ</name>
<dbReference type="InterPro" id="IPR045057">
    <property type="entry name" value="Gcn5-rel_NAT"/>
</dbReference>
<dbReference type="PROSITE" id="PS51729">
    <property type="entry name" value="GNAT_YJDJ"/>
    <property type="match status" value="1"/>
</dbReference>
<dbReference type="InterPro" id="IPR031165">
    <property type="entry name" value="GNAT_YJDJ"/>
</dbReference>
<protein>
    <submittedName>
        <fullName evidence="2">Unannotated protein</fullName>
    </submittedName>
</protein>
<dbReference type="PANTHER" id="PTHR31435:SF9">
    <property type="entry name" value="PROTEIN NATD1"/>
    <property type="match status" value="1"/>
</dbReference>
<gene>
    <name evidence="2" type="ORF">UFOPK1909_00515</name>
</gene>
<dbReference type="Gene3D" id="3.40.630.30">
    <property type="match status" value="1"/>
</dbReference>
<dbReference type="Pfam" id="PF14542">
    <property type="entry name" value="Acetyltransf_CG"/>
    <property type="match status" value="1"/>
</dbReference>
<dbReference type="AlphaFoldDB" id="A0A6J6IAJ9"/>
<reference evidence="2" key="1">
    <citation type="submission" date="2020-05" db="EMBL/GenBank/DDBJ databases">
        <authorList>
            <person name="Chiriac C."/>
            <person name="Salcher M."/>
            <person name="Ghai R."/>
            <person name="Kavagutti S V."/>
        </authorList>
    </citation>
    <scope>NUCLEOTIDE SEQUENCE</scope>
</reference>
<feature type="domain" description="N-acetyltransferase" evidence="1">
    <location>
        <begin position="6"/>
        <end position="93"/>
    </location>
</feature>
<dbReference type="InterPro" id="IPR016181">
    <property type="entry name" value="Acyl_CoA_acyltransferase"/>
</dbReference>
<dbReference type="SUPFAM" id="SSF55729">
    <property type="entry name" value="Acyl-CoA N-acyltransferases (Nat)"/>
    <property type="match status" value="1"/>
</dbReference>
<organism evidence="2">
    <name type="scientific">freshwater metagenome</name>
    <dbReference type="NCBI Taxonomy" id="449393"/>
    <lineage>
        <taxon>unclassified sequences</taxon>
        <taxon>metagenomes</taxon>
        <taxon>ecological metagenomes</taxon>
    </lineage>
</organism>